<evidence type="ECO:0000313" key="1">
    <source>
        <dbReference type="EMBL" id="CAA0828467.1"/>
    </source>
</evidence>
<protein>
    <recommendedName>
        <fullName evidence="3">F-box associated domain-containing protein</fullName>
    </recommendedName>
</protein>
<gene>
    <name evidence="1" type="ORF">SHERM_24162</name>
</gene>
<comment type="caution">
    <text evidence="1">The sequence shown here is derived from an EMBL/GenBank/DDBJ whole genome shotgun (WGS) entry which is preliminary data.</text>
</comment>
<accession>A0A9N7RHU3</accession>
<dbReference type="Proteomes" id="UP001153555">
    <property type="component" value="Unassembled WGS sequence"/>
</dbReference>
<reference evidence="1" key="1">
    <citation type="submission" date="2019-12" db="EMBL/GenBank/DDBJ databases">
        <authorList>
            <person name="Scholes J."/>
        </authorList>
    </citation>
    <scope>NUCLEOTIDE SEQUENCE</scope>
</reference>
<organism evidence="1 2">
    <name type="scientific">Striga hermonthica</name>
    <name type="common">Purple witchweed</name>
    <name type="synonym">Buchnera hermonthica</name>
    <dbReference type="NCBI Taxonomy" id="68872"/>
    <lineage>
        <taxon>Eukaryota</taxon>
        <taxon>Viridiplantae</taxon>
        <taxon>Streptophyta</taxon>
        <taxon>Embryophyta</taxon>
        <taxon>Tracheophyta</taxon>
        <taxon>Spermatophyta</taxon>
        <taxon>Magnoliopsida</taxon>
        <taxon>eudicotyledons</taxon>
        <taxon>Gunneridae</taxon>
        <taxon>Pentapetalae</taxon>
        <taxon>asterids</taxon>
        <taxon>lamiids</taxon>
        <taxon>Lamiales</taxon>
        <taxon>Orobanchaceae</taxon>
        <taxon>Buchnereae</taxon>
        <taxon>Striga</taxon>
    </lineage>
</organism>
<dbReference type="EMBL" id="CACSLK010027752">
    <property type="protein sequence ID" value="CAA0828467.1"/>
    <property type="molecule type" value="Genomic_DNA"/>
</dbReference>
<keyword evidence="2" id="KW-1185">Reference proteome</keyword>
<proteinExistence type="predicted"/>
<evidence type="ECO:0000313" key="2">
    <source>
        <dbReference type="Proteomes" id="UP001153555"/>
    </source>
</evidence>
<dbReference type="OrthoDB" id="917583at2759"/>
<evidence type="ECO:0008006" key="3">
    <source>
        <dbReference type="Google" id="ProtNLM"/>
    </source>
</evidence>
<sequence>MDCKVVVYYAPDYYKATNMHEFHILTVGDESWRVVEFDEHKLSKLGSVFITEGFMHWSLNEDKVLTLNLETEAFTESSGPGYTRGDVVKNTYLSTGRCLSLLRECGELSWEVWEMCRDTFEWRKSGEFSLEGHKSEFESTRCNVGITPVGWVKYLEALILCVICAGRRF</sequence>
<dbReference type="AlphaFoldDB" id="A0A9N7RHU3"/>
<name>A0A9N7RHU3_STRHE</name>